<feature type="transmembrane region" description="Helical" evidence="7">
    <location>
        <begin position="347"/>
        <end position="367"/>
    </location>
</feature>
<accession>A0ABR4H982</accession>
<dbReference type="Gene3D" id="2.60.40.1210">
    <property type="entry name" value="Cellobiose dehydrogenase, cytochrome domain"/>
    <property type="match status" value="1"/>
</dbReference>
<dbReference type="InterPro" id="IPR006593">
    <property type="entry name" value="Cyt_b561/ferric_Rdtase_TM"/>
</dbReference>
<organism evidence="11 12">
    <name type="scientific">Aspergillus granulosus</name>
    <dbReference type="NCBI Taxonomy" id="176169"/>
    <lineage>
        <taxon>Eukaryota</taxon>
        <taxon>Fungi</taxon>
        <taxon>Dikarya</taxon>
        <taxon>Ascomycota</taxon>
        <taxon>Pezizomycotina</taxon>
        <taxon>Eurotiomycetes</taxon>
        <taxon>Eurotiomycetidae</taxon>
        <taxon>Eurotiales</taxon>
        <taxon>Aspergillaceae</taxon>
        <taxon>Aspergillus</taxon>
        <taxon>Aspergillus subgen. Nidulantes</taxon>
    </lineage>
</organism>
<feature type="transmembrane region" description="Helical" evidence="7">
    <location>
        <begin position="244"/>
        <end position="265"/>
    </location>
</feature>
<reference evidence="11 12" key="1">
    <citation type="submission" date="2024-07" db="EMBL/GenBank/DDBJ databases">
        <title>Section-level genome sequencing and comparative genomics of Aspergillus sections Usti and Cavernicolus.</title>
        <authorList>
            <consortium name="Lawrence Berkeley National Laboratory"/>
            <person name="Nybo J.L."/>
            <person name="Vesth T.C."/>
            <person name="Theobald S."/>
            <person name="Frisvad J.C."/>
            <person name="Larsen T.O."/>
            <person name="Kjaerboelling I."/>
            <person name="Rothschild-Mancinelli K."/>
            <person name="Lyhne E.K."/>
            <person name="Kogle M.E."/>
            <person name="Barry K."/>
            <person name="Clum A."/>
            <person name="Na H."/>
            <person name="Ledsgaard L."/>
            <person name="Lin J."/>
            <person name="Lipzen A."/>
            <person name="Kuo A."/>
            <person name="Riley R."/>
            <person name="Mondo S."/>
            <person name="Labutti K."/>
            <person name="Haridas S."/>
            <person name="Pangalinan J."/>
            <person name="Salamov A.A."/>
            <person name="Simmons B.A."/>
            <person name="Magnuson J.K."/>
            <person name="Chen J."/>
            <person name="Drula E."/>
            <person name="Henrissat B."/>
            <person name="Wiebenga A."/>
            <person name="Lubbers R.J."/>
            <person name="Gomes A.C."/>
            <person name="Makela M.R."/>
            <person name="Stajich J."/>
            <person name="Grigoriev I.V."/>
            <person name="Mortensen U.H."/>
            <person name="De Vries R.P."/>
            <person name="Baker S.E."/>
            <person name="Andersen M.R."/>
        </authorList>
    </citation>
    <scope>NUCLEOTIDE SEQUENCE [LARGE SCALE GENOMIC DNA]</scope>
    <source>
        <strain evidence="11 12">CBS 588.65</strain>
    </source>
</reference>
<evidence type="ECO:0000256" key="8">
    <source>
        <dbReference type="SAM" id="SignalP"/>
    </source>
</evidence>
<keyword evidence="8" id="KW-0732">Signal</keyword>
<feature type="transmembrane region" description="Helical" evidence="7">
    <location>
        <begin position="207"/>
        <end position="232"/>
    </location>
</feature>
<protein>
    <recommendedName>
        <fullName evidence="13">Cytochrome b561 domain-containing protein</fullName>
    </recommendedName>
</protein>
<gene>
    <name evidence="11" type="ORF">BJX63DRAFT_397986</name>
</gene>
<name>A0ABR4H982_9EURO</name>
<dbReference type="PANTHER" id="PTHR47797:SF1">
    <property type="entry name" value="CYTOCHROME B561 DOMAIN-CONTAINING PROTEIN-RELATED"/>
    <property type="match status" value="1"/>
</dbReference>
<keyword evidence="3 7" id="KW-0812">Transmembrane</keyword>
<evidence type="ECO:0000313" key="11">
    <source>
        <dbReference type="EMBL" id="KAL2811875.1"/>
    </source>
</evidence>
<keyword evidence="5 7" id="KW-1133">Transmembrane helix</keyword>
<feature type="domain" description="DOMON" evidence="9">
    <location>
        <begin position="58"/>
        <end position="141"/>
    </location>
</feature>
<evidence type="ECO:0008006" key="13">
    <source>
        <dbReference type="Google" id="ProtNLM"/>
    </source>
</evidence>
<dbReference type="Gene3D" id="1.20.120.1770">
    <property type="match status" value="1"/>
</dbReference>
<proteinExistence type="predicted"/>
<evidence type="ECO:0000259" key="10">
    <source>
        <dbReference type="SMART" id="SM00665"/>
    </source>
</evidence>
<dbReference type="SMART" id="SM00664">
    <property type="entry name" value="DoH"/>
    <property type="match status" value="1"/>
</dbReference>
<comment type="subcellular location">
    <subcellularLocation>
        <location evidence="1">Membrane</location>
    </subcellularLocation>
</comment>
<evidence type="ECO:0000256" key="2">
    <source>
        <dbReference type="ARBA" id="ARBA00022448"/>
    </source>
</evidence>
<dbReference type="SUPFAM" id="SSF49344">
    <property type="entry name" value="CBD9-like"/>
    <property type="match status" value="1"/>
</dbReference>
<evidence type="ECO:0000256" key="7">
    <source>
        <dbReference type="SAM" id="Phobius"/>
    </source>
</evidence>
<evidence type="ECO:0000256" key="1">
    <source>
        <dbReference type="ARBA" id="ARBA00004370"/>
    </source>
</evidence>
<evidence type="ECO:0000259" key="9">
    <source>
        <dbReference type="SMART" id="SM00664"/>
    </source>
</evidence>
<dbReference type="Pfam" id="PF03188">
    <property type="entry name" value="Cytochrom_B561"/>
    <property type="match status" value="1"/>
</dbReference>
<evidence type="ECO:0000256" key="5">
    <source>
        <dbReference type="ARBA" id="ARBA00022989"/>
    </source>
</evidence>
<dbReference type="PANTHER" id="PTHR47797">
    <property type="entry name" value="DEHYDROGENASE, PUTATIVE (AFU_ORTHOLOGUE AFUA_8G05805)-RELATED"/>
    <property type="match status" value="1"/>
</dbReference>
<dbReference type="InterPro" id="IPR015920">
    <property type="entry name" value="Cellobiose_DH-like_cyt"/>
</dbReference>
<feature type="transmembrane region" description="Helical" evidence="7">
    <location>
        <begin position="271"/>
        <end position="295"/>
    </location>
</feature>
<dbReference type="CDD" id="cd09630">
    <property type="entry name" value="CDH_like_cytochrome"/>
    <property type="match status" value="1"/>
</dbReference>
<keyword evidence="6 7" id="KW-0472">Membrane</keyword>
<feature type="transmembrane region" description="Helical" evidence="7">
    <location>
        <begin position="315"/>
        <end position="335"/>
    </location>
</feature>
<evidence type="ECO:0000256" key="4">
    <source>
        <dbReference type="ARBA" id="ARBA00022982"/>
    </source>
</evidence>
<dbReference type="CDD" id="cd08760">
    <property type="entry name" value="Cyt_b561_FRRS1_like"/>
    <property type="match status" value="1"/>
</dbReference>
<dbReference type="InterPro" id="IPR005018">
    <property type="entry name" value="DOMON_domain"/>
</dbReference>
<dbReference type="EMBL" id="JBFXLT010000053">
    <property type="protein sequence ID" value="KAL2811875.1"/>
    <property type="molecule type" value="Genomic_DNA"/>
</dbReference>
<dbReference type="Proteomes" id="UP001610334">
    <property type="component" value="Unassembled WGS sequence"/>
</dbReference>
<evidence type="ECO:0000313" key="12">
    <source>
        <dbReference type="Proteomes" id="UP001610334"/>
    </source>
</evidence>
<sequence>MNLHWILSVTALAFVYGVAADIYSFHAAEHIAYSIAVLNSAPDSAVFFQIIAPITYEWVALGQGTQMAGSNIFVIYSSSPNNDNVTLSPRAGIGHIMPEYNAEAQVHLLDGSGISDGYMTANVRCDSCLSRPLDRWIWAAKRGNPIGSTDETILLPQHDLYGRQSVDLANATITNLNTSNPFADYNGSAATADAISSSGSAPSTAVLIAHGTLMSASFLILFPAFAISLHIIPSAKTVPRIHAPLQLSTLCIVIAGFALGIYLAVTTDQLATYHAIIGFITISSLMLFQPASGLIQHTHFRRTGGKSSFALLHRWLGRTMLVLGIINGGLGIRLVGIGEPGNPTSLVIIHSAIAGVSSIVYIVILAIKPAAASKASEAAMMSPQIAPRSGKDVELRPVNPQ</sequence>
<evidence type="ECO:0000256" key="6">
    <source>
        <dbReference type="ARBA" id="ARBA00023136"/>
    </source>
</evidence>
<keyword evidence="4" id="KW-0249">Electron transport</keyword>
<dbReference type="Pfam" id="PF16010">
    <property type="entry name" value="CDH-cyt"/>
    <property type="match status" value="1"/>
</dbReference>
<dbReference type="SMART" id="SM00665">
    <property type="entry name" value="B561"/>
    <property type="match status" value="1"/>
</dbReference>
<keyword evidence="12" id="KW-1185">Reference proteome</keyword>
<feature type="domain" description="Cytochrome b561" evidence="10">
    <location>
        <begin position="209"/>
        <end position="332"/>
    </location>
</feature>
<feature type="chain" id="PRO_5045202196" description="Cytochrome b561 domain-containing protein" evidence="8">
    <location>
        <begin position="21"/>
        <end position="401"/>
    </location>
</feature>
<feature type="signal peptide" evidence="8">
    <location>
        <begin position="1"/>
        <end position="20"/>
    </location>
</feature>
<keyword evidence="2" id="KW-0813">Transport</keyword>
<evidence type="ECO:0000256" key="3">
    <source>
        <dbReference type="ARBA" id="ARBA00022692"/>
    </source>
</evidence>
<comment type="caution">
    <text evidence="11">The sequence shown here is derived from an EMBL/GenBank/DDBJ whole genome shotgun (WGS) entry which is preliminary data.</text>
</comment>